<reference evidence="3" key="1">
    <citation type="submission" date="2017-11" db="EMBL/GenBank/DDBJ databases">
        <authorList>
            <person name="Lima N.C."/>
            <person name="Parody-Merino A.M."/>
            <person name="Battley P.F."/>
            <person name="Fidler A.E."/>
            <person name="Prosdocimi F."/>
        </authorList>
    </citation>
    <scope>NUCLEOTIDE SEQUENCE [LARGE SCALE GENOMIC DNA]</scope>
</reference>
<dbReference type="GO" id="GO:0007508">
    <property type="term" value="P:larval heart development"/>
    <property type="evidence" value="ECO:0007669"/>
    <property type="project" value="TreeGrafter"/>
</dbReference>
<name>A0A2I0UJI0_LIMLA</name>
<keyword evidence="3" id="KW-1185">Reference proteome</keyword>
<feature type="domain" description="Endonuclease/exonuclease/phosphatase" evidence="1">
    <location>
        <begin position="14"/>
        <end position="99"/>
    </location>
</feature>
<gene>
    <name evidence="2" type="ORF">llap_3441</name>
</gene>
<dbReference type="EMBL" id="KZ505721">
    <property type="protein sequence ID" value="PKU46217.1"/>
    <property type="molecule type" value="Genomic_DNA"/>
</dbReference>
<dbReference type="PANTHER" id="PTHR33395">
    <property type="entry name" value="TRANSCRIPTASE, PUTATIVE-RELATED-RELATED"/>
    <property type="match status" value="1"/>
</dbReference>
<evidence type="ECO:0000313" key="3">
    <source>
        <dbReference type="Proteomes" id="UP000233556"/>
    </source>
</evidence>
<dbReference type="AlphaFoldDB" id="A0A2I0UJI0"/>
<evidence type="ECO:0000259" key="1">
    <source>
        <dbReference type="Pfam" id="PF14529"/>
    </source>
</evidence>
<protein>
    <recommendedName>
        <fullName evidence="1">Endonuclease/exonuclease/phosphatase domain-containing protein</fullName>
    </recommendedName>
</protein>
<evidence type="ECO:0000313" key="2">
    <source>
        <dbReference type="EMBL" id="PKU46217.1"/>
    </source>
</evidence>
<dbReference type="Pfam" id="PF14529">
    <property type="entry name" value="Exo_endo_phos_2"/>
    <property type="match status" value="1"/>
</dbReference>
<dbReference type="GO" id="GO:0031012">
    <property type="term" value="C:extracellular matrix"/>
    <property type="evidence" value="ECO:0007669"/>
    <property type="project" value="TreeGrafter"/>
</dbReference>
<reference evidence="3" key="2">
    <citation type="submission" date="2017-12" db="EMBL/GenBank/DDBJ databases">
        <title>Genome sequence of the Bar-tailed Godwit (Limosa lapponica baueri).</title>
        <authorList>
            <person name="Lima N.C.B."/>
            <person name="Parody-Merino A.M."/>
            <person name="Battley P.F."/>
            <person name="Fidler A.E."/>
            <person name="Prosdocimi F."/>
        </authorList>
    </citation>
    <scope>NUCLEOTIDE SEQUENCE [LARGE SCALE GENOMIC DNA]</scope>
</reference>
<accession>A0A2I0UJI0</accession>
<dbReference type="OrthoDB" id="8955553at2759"/>
<dbReference type="InterPro" id="IPR036691">
    <property type="entry name" value="Endo/exonu/phosph_ase_sf"/>
</dbReference>
<dbReference type="GO" id="GO:0061343">
    <property type="term" value="P:cell adhesion involved in heart morphogenesis"/>
    <property type="evidence" value="ECO:0007669"/>
    <property type="project" value="TreeGrafter"/>
</dbReference>
<dbReference type="PANTHER" id="PTHR33395:SF22">
    <property type="entry name" value="REVERSE TRANSCRIPTASE DOMAIN-CONTAINING PROTEIN"/>
    <property type="match status" value="1"/>
</dbReference>
<dbReference type="Proteomes" id="UP000233556">
    <property type="component" value="Unassembled WGS sequence"/>
</dbReference>
<dbReference type="GO" id="GO:0003824">
    <property type="term" value="F:catalytic activity"/>
    <property type="evidence" value="ECO:0007669"/>
    <property type="project" value="InterPro"/>
</dbReference>
<dbReference type="InterPro" id="IPR005135">
    <property type="entry name" value="Endo/exonuclease/phosphatase"/>
</dbReference>
<dbReference type="SUPFAM" id="SSF56219">
    <property type="entry name" value="DNase I-like"/>
    <property type="match status" value="1"/>
</dbReference>
<sequence length="252" mass="28427">MKGKANKGDFVLGACYRPPNHDEEADEVFYKQLAEVSQSPALVLVGDFNLLDICWKYNTAESRQARRFLECMEDNFLMQLVSEPTRGGSSLDLLLTNREGLVGDVVVGGCLVTMCLHVLVTMKWSSFQLLERKEFSQFVRKKIEDTVFLMIPLQTAGKLKVGKRGDWSLELDKTDFPSLISSPICRTFQLLVSLEHPLPGPGELAVSSPQWFSLAIHVHSYNMANHDMSCVKFCSDILQQTKKKDEADMPIY</sequence>
<organism evidence="2 3">
    <name type="scientific">Limosa lapponica baueri</name>
    <dbReference type="NCBI Taxonomy" id="1758121"/>
    <lineage>
        <taxon>Eukaryota</taxon>
        <taxon>Metazoa</taxon>
        <taxon>Chordata</taxon>
        <taxon>Craniata</taxon>
        <taxon>Vertebrata</taxon>
        <taxon>Euteleostomi</taxon>
        <taxon>Archelosauria</taxon>
        <taxon>Archosauria</taxon>
        <taxon>Dinosauria</taxon>
        <taxon>Saurischia</taxon>
        <taxon>Theropoda</taxon>
        <taxon>Coelurosauria</taxon>
        <taxon>Aves</taxon>
        <taxon>Neognathae</taxon>
        <taxon>Neoaves</taxon>
        <taxon>Charadriiformes</taxon>
        <taxon>Scolopacidae</taxon>
        <taxon>Limosa</taxon>
    </lineage>
</organism>
<dbReference type="Gene3D" id="3.60.10.10">
    <property type="entry name" value="Endonuclease/exonuclease/phosphatase"/>
    <property type="match status" value="1"/>
</dbReference>
<proteinExistence type="predicted"/>